<feature type="domain" description="POTRA" evidence="10">
    <location>
        <begin position="34"/>
        <end position="103"/>
    </location>
</feature>
<protein>
    <recommendedName>
        <fullName evidence="9">Cell division protein FtsQ</fullName>
    </recommendedName>
</protein>
<dbReference type="InterPro" id="IPR005548">
    <property type="entry name" value="Cell_div_FtsQ/DivIB_C"/>
</dbReference>
<reference evidence="11 12" key="1">
    <citation type="submission" date="2019-08" db="EMBL/GenBank/DDBJ databases">
        <authorList>
            <person name="Karlyshev A.V."/>
        </authorList>
    </citation>
    <scope>NUCLEOTIDE SEQUENCE [LARGE SCALE GENOMIC DNA]</scope>
    <source>
        <strain evidence="11 12">Alg18-2.2</strain>
    </source>
</reference>
<comment type="subunit">
    <text evidence="9">Part of a complex composed of FtsB, FtsL and FtsQ.</text>
</comment>
<dbReference type="GO" id="GO:0032153">
    <property type="term" value="C:cell division site"/>
    <property type="evidence" value="ECO:0007669"/>
    <property type="project" value="UniProtKB-UniRule"/>
</dbReference>
<dbReference type="PANTHER" id="PTHR35851">
    <property type="entry name" value="CELL DIVISION PROTEIN FTSQ"/>
    <property type="match status" value="1"/>
</dbReference>
<evidence type="ECO:0000256" key="9">
    <source>
        <dbReference type="HAMAP-Rule" id="MF_00911"/>
    </source>
</evidence>
<keyword evidence="3 9" id="KW-0997">Cell inner membrane</keyword>
<proteinExistence type="inferred from homology"/>
<dbReference type="InterPro" id="IPR013685">
    <property type="entry name" value="POTRA_FtsQ_type"/>
</dbReference>
<evidence type="ECO:0000256" key="7">
    <source>
        <dbReference type="ARBA" id="ARBA00023136"/>
    </source>
</evidence>
<dbReference type="Gene3D" id="3.10.20.310">
    <property type="entry name" value="membrane protein fhac"/>
    <property type="match status" value="1"/>
</dbReference>
<dbReference type="Pfam" id="PF03799">
    <property type="entry name" value="FtsQ_DivIB_C"/>
    <property type="match status" value="1"/>
</dbReference>
<evidence type="ECO:0000313" key="11">
    <source>
        <dbReference type="EMBL" id="TXK65018.1"/>
    </source>
</evidence>
<evidence type="ECO:0000256" key="6">
    <source>
        <dbReference type="ARBA" id="ARBA00022989"/>
    </source>
</evidence>
<sequence>MNAAVRLVAWILAVVLVTLPIVAVLNGWIAAERWPMHRLQVTGEFQQVPDAAIREAVLPHVGGGFFAVRLSDVRSAVAALPWVKEVEVRKRWPDLLEVAIVEHRAFARWGGDRLLSDRGELFEVDPGLMPTGLPELVGPDTQVGEVVALYQQSIERFRPTGVRVRGVSLSARGGWDIVLADGTEVVLGRNDPERRLARFARLLPQLRAGEERTLVRADLRYTNGFALVWAEPEAGATPGTSVMNIAGHPRT</sequence>
<evidence type="ECO:0000256" key="4">
    <source>
        <dbReference type="ARBA" id="ARBA00022618"/>
    </source>
</evidence>
<keyword evidence="8 9" id="KW-0131">Cell cycle</keyword>
<evidence type="ECO:0000256" key="5">
    <source>
        <dbReference type="ARBA" id="ARBA00022692"/>
    </source>
</evidence>
<dbReference type="EMBL" id="VRTS01000002">
    <property type="protein sequence ID" value="TXK65018.1"/>
    <property type="molecule type" value="Genomic_DNA"/>
</dbReference>
<feature type="transmembrane region" description="Helical" evidence="9">
    <location>
        <begin position="7"/>
        <end position="29"/>
    </location>
</feature>
<keyword evidence="12" id="KW-1185">Reference proteome</keyword>
<keyword evidence="7 9" id="KW-0472">Membrane</keyword>
<dbReference type="GO" id="GO:0005886">
    <property type="term" value="C:plasma membrane"/>
    <property type="evidence" value="ECO:0007669"/>
    <property type="project" value="UniProtKB-SubCell"/>
</dbReference>
<evidence type="ECO:0000256" key="3">
    <source>
        <dbReference type="ARBA" id="ARBA00022519"/>
    </source>
</evidence>
<evidence type="ECO:0000256" key="1">
    <source>
        <dbReference type="ARBA" id="ARBA00004370"/>
    </source>
</evidence>
<organism evidence="11 12">
    <name type="scientific">Alkalisalibacterium limincola</name>
    <dbReference type="NCBI Taxonomy" id="2699169"/>
    <lineage>
        <taxon>Bacteria</taxon>
        <taxon>Pseudomonadati</taxon>
        <taxon>Pseudomonadota</taxon>
        <taxon>Gammaproteobacteria</taxon>
        <taxon>Lysobacterales</taxon>
        <taxon>Lysobacteraceae</taxon>
        <taxon>Alkalisalibacterium</taxon>
    </lineage>
</organism>
<dbReference type="Proteomes" id="UP000321248">
    <property type="component" value="Unassembled WGS sequence"/>
</dbReference>
<dbReference type="GO" id="GO:0090529">
    <property type="term" value="P:cell septum assembly"/>
    <property type="evidence" value="ECO:0007669"/>
    <property type="project" value="InterPro"/>
</dbReference>
<keyword evidence="2 9" id="KW-1003">Cell membrane</keyword>
<dbReference type="RefSeq" id="WP_147890938.1">
    <property type="nucleotide sequence ID" value="NZ_VRTS01000002.1"/>
</dbReference>
<comment type="function">
    <text evidence="9">Essential cell division protein. May link together the upstream cell division proteins, which are predominantly cytoplasmic, with the downstream cell division proteins, which are predominantly periplasmic. May control correct divisome assembly.</text>
</comment>
<keyword evidence="5 9" id="KW-0812">Transmembrane</keyword>
<dbReference type="InterPro" id="IPR026579">
    <property type="entry name" value="FtsQ"/>
</dbReference>
<name>A0A5C8KX97_9GAMM</name>
<dbReference type="Pfam" id="PF08478">
    <property type="entry name" value="POTRA_1"/>
    <property type="match status" value="1"/>
</dbReference>
<accession>A0A5C8KX97</accession>
<dbReference type="PANTHER" id="PTHR35851:SF1">
    <property type="entry name" value="CELL DIVISION PROTEIN FTSQ"/>
    <property type="match status" value="1"/>
</dbReference>
<comment type="caution">
    <text evidence="11">The sequence shown here is derived from an EMBL/GenBank/DDBJ whole genome shotgun (WGS) entry which is preliminary data.</text>
</comment>
<evidence type="ECO:0000256" key="8">
    <source>
        <dbReference type="ARBA" id="ARBA00023306"/>
    </source>
</evidence>
<dbReference type="OrthoDB" id="9790370at2"/>
<gene>
    <name evidence="9" type="primary">ftsQ</name>
    <name evidence="11" type="ORF">FU658_04250</name>
</gene>
<evidence type="ECO:0000256" key="2">
    <source>
        <dbReference type="ARBA" id="ARBA00022475"/>
    </source>
</evidence>
<dbReference type="GO" id="GO:0043093">
    <property type="term" value="P:FtsZ-dependent cytokinesis"/>
    <property type="evidence" value="ECO:0007669"/>
    <property type="project" value="UniProtKB-UniRule"/>
</dbReference>
<comment type="similarity">
    <text evidence="9">Belongs to the FtsQ/DivIB family. FtsQ subfamily.</text>
</comment>
<dbReference type="PROSITE" id="PS51779">
    <property type="entry name" value="POTRA"/>
    <property type="match status" value="1"/>
</dbReference>
<comment type="subcellular location">
    <subcellularLocation>
        <location evidence="9">Cell inner membrane</location>
        <topology evidence="9">Single-pass type II membrane protein</topology>
    </subcellularLocation>
    <subcellularLocation>
        <location evidence="1">Membrane</location>
    </subcellularLocation>
    <text evidence="9">Localizes to the division septum.</text>
</comment>
<keyword evidence="4 9" id="KW-0132">Cell division</keyword>
<dbReference type="HAMAP" id="MF_00911">
    <property type="entry name" value="FtsQ_subfam"/>
    <property type="match status" value="1"/>
</dbReference>
<evidence type="ECO:0000313" key="12">
    <source>
        <dbReference type="Proteomes" id="UP000321248"/>
    </source>
</evidence>
<dbReference type="InterPro" id="IPR045335">
    <property type="entry name" value="FtsQ_C_sf"/>
</dbReference>
<dbReference type="AlphaFoldDB" id="A0A5C8KX97"/>
<keyword evidence="6 9" id="KW-1133">Transmembrane helix</keyword>
<dbReference type="Gene3D" id="3.40.50.11690">
    <property type="entry name" value="Cell division protein FtsQ/DivIB"/>
    <property type="match status" value="1"/>
</dbReference>
<dbReference type="InterPro" id="IPR034746">
    <property type="entry name" value="POTRA"/>
</dbReference>
<evidence type="ECO:0000259" key="10">
    <source>
        <dbReference type="PROSITE" id="PS51779"/>
    </source>
</evidence>